<keyword evidence="2" id="KW-1185">Reference proteome</keyword>
<evidence type="ECO:0000313" key="2">
    <source>
        <dbReference type="Proteomes" id="UP001596470"/>
    </source>
</evidence>
<gene>
    <name evidence="1" type="ORF">ACFQS3_02435</name>
</gene>
<reference evidence="2" key="1">
    <citation type="journal article" date="2019" name="Int. J. Syst. Evol. Microbiol.">
        <title>The Global Catalogue of Microorganisms (GCM) 10K type strain sequencing project: providing services to taxonomists for standard genome sequencing and annotation.</title>
        <authorList>
            <consortium name="The Broad Institute Genomics Platform"/>
            <consortium name="The Broad Institute Genome Sequencing Center for Infectious Disease"/>
            <person name="Wu L."/>
            <person name="Ma J."/>
        </authorList>
    </citation>
    <scope>NUCLEOTIDE SEQUENCE [LARGE SCALE GENOMIC DNA]</scope>
    <source>
        <strain evidence="2">KACC 12634</strain>
    </source>
</reference>
<evidence type="ECO:0000313" key="1">
    <source>
        <dbReference type="EMBL" id="MFC6956048.1"/>
    </source>
</evidence>
<proteinExistence type="predicted"/>
<protein>
    <submittedName>
        <fullName evidence="1">Uncharacterized protein</fullName>
    </submittedName>
</protein>
<name>A0ABW2D4J5_9ACTN</name>
<sequence>MDDNKRLTTIKFTNGDAIHWEFTVHQRGLLINAMRNEGLFSFEGDEGALAYVNTRQITYVAVDGEDE</sequence>
<dbReference type="Proteomes" id="UP001596470">
    <property type="component" value="Unassembled WGS sequence"/>
</dbReference>
<dbReference type="RefSeq" id="WP_382353342.1">
    <property type="nucleotide sequence ID" value="NZ_JBHMBP010000004.1"/>
</dbReference>
<dbReference type="EMBL" id="JBHSYS010000001">
    <property type="protein sequence ID" value="MFC6956048.1"/>
    <property type="molecule type" value="Genomic_DNA"/>
</dbReference>
<accession>A0ABW2D4J5</accession>
<comment type="caution">
    <text evidence="1">The sequence shown here is derived from an EMBL/GenBank/DDBJ whole genome shotgun (WGS) entry which is preliminary data.</text>
</comment>
<organism evidence="1 2">
    <name type="scientific">Glycomyces mayteni</name>
    <dbReference type="NCBI Taxonomy" id="543887"/>
    <lineage>
        <taxon>Bacteria</taxon>
        <taxon>Bacillati</taxon>
        <taxon>Actinomycetota</taxon>
        <taxon>Actinomycetes</taxon>
        <taxon>Glycomycetales</taxon>
        <taxon>Glycomycetaceae</taxon>
        <taxon>Glycomyces</taxon>
    </lineage>
</organism>